<dbReference type="InterPro" id="IPR053136">
    <property type="entry name" value="UTP_pyrophosphatase-like"/>
</dbReference>
<dbReference type="PANTHER" id="PTHR30399:SF1">
    <property type="entry name" value="UTP PYROPHOSPHATASE"/>
    <property type="match status" value="1"/>
</dbReference>
<reference evidence="3" key="1">
    <citation type="submission" date="2016-06" db="EMBL/GenBank/DDBJ databases">
        <authorList>
            <person name="Rodrigo-Torres Lidia"/>
            <person name="Arahal R.David."/>
        </authorList>
    </citation>
    <scope>NUCLEOTIDE SEQUENCE [LARGE SCALE GENOMIC DNA]</scope>
    <source>
        <strain evidence="3">CECT 7223</strain>
    </source>
</reference>
<feature type="domain" description="YgjP-like metallopeptidase" evidence="1">
    <location>
        <begin position="23"/>
        <end position="227"/>
    </location>
</feature>
<evidence type="ECO:0000259" key="1">
    <source>
        <dbReference type="Pfam" id="PF01863"/>
    </source>
</evidence>
<dbReference type="Pfam" id="PF01863">
    <property type="entry name" value="YgjP-like"/>
    <property type="match status" value="1"/>
</dbReference>
<dbReference type="Proteomes" id="UP000092876">
    <property type="component" value="Unassembled WGS sequence"/>
</dbReference>
<organism evidence="2 3">
    <name type="scientific">Vibrio atlanticus</name>
    <dbReference type="NCBI Taxonomy" id="693153"/>
    <lineage>
        <taxon>Bacteria</taxon>
        <taxon>Pseudomonadati</taxon>
        <taxon>Pseudomonadota</taxon>
        <taxon>Gammaproteobacteria</taxon>
        <taxon>Vibrionales</taxon>
        <taxon>Vibrionaceae</taxon>
        <taxon>Vibrio</taxon>
    </lineage>
</organism>
<evidence type="ECO:0000313" key="2">
    <source>
        <dbReference type="EMBL" id="SBS62166.1"/>
    </source>
</evidence>
<evidence type="ECO:0000313" key="3">
    <source>
        <dbReference type="Proteomes" id="UP000092876"/>
    </source>
</evidence>
<name>A0A1C3IL71_9VIBR</name>
<dbReference type="PANTHER" id="PTHR30399">
    <property type="entry name" value="UNCHARACTERIZED PROTEIN YGJP"/>
    <property type="match status" value="1"/>
</dbReference>
<dbReference type="RefSeq" id="WP_065678512.1">
    <property type="nucleotide sequence ID" value="NZ_AP025460.1"/>
</dbReference>
<sequence>MPVFQYGTTEIEWMFKVDKKLSHHYVTVERGKTVLLRGPDVSEEEQLELIRYRARWIKQRLAEVNQPLKDEIVSGSRAPYRGRTFYCEVIPAPELSMVEVSFNQSRFKVLSPEGHFVSRELFKAALERFYKQKAQDKIGSRLRHWLRETGLDATTYKIKKFEARWANCTDNDVLEFHPRCMEFSNSVMDYIIIHELCHTVEKSHNKVFWQLVTKHCPNWKELHAEVEHSGMGL</sequence>
<protein>
    <recommendedName>
        <fullName evidence="1">YgjP-like metallopeptidase domain-containing protein</fullName>
    </recommendedName>
</protein>
<proteinExistence type="predicted"/>
<dbReference type="GeneID" id="94232091"/>
<accession>A0A1C3IL71</accession>
<dbReference type="Gene3D" id="3.30.2010.10">
    <property type="entry name" value="Metalloproteases ('zincins'), catalytic domain"/>
    <property type="match status" value="1"/>
</dbReference>
<dbReference type="InterPro" id="IPR002725">
    <property type="entry name" value="YgjP-like_metallopeptidase"/>
</dbReference>
<dbReference type="AlphaFoldDB" id="A0A1C3IL71"/>
<dbReference type="CDD" id="cd07344">
    <property type="entry name" value="M48_yhfN_like"/>
    <property type="match status" value="1"/>
</dbReference>
<dbReference type="EMBL" id="FLQP01000016">
    <property type="protein sequence ID" value="SBS62166.1"/>
    <property type="molecule type" value="Genomic_DNA"/>
</dbReference>
<gene>
    <name evidence="2" type="ORF">VAT7223_01011</name>
</gene>